<dbReference type="InterPro" id="IPR018873">
    <property type="entry name" value="KilA-N_DNA-bd_domain"/>
</dbReference>
<proteinExistence type="predicted"/>
<evidence type="ECO:0000313" key="3">
    <source>
        <dbReference type="Proteomes" id="UP000036356"/>
    </source>
</evidence>
<feature type="domain" description="KilA-N DNA-binding" evidence="1">
    <location>
        <begin position="7"/>
        <end position="89"/>
    </location>
</feature>
<evidence type="ECO:0000259" key="1">
    <source>
        <dbReference type="Pfam" id="PF10543"/>
    </source>
</evidence>
<dbReference type="Proteomes" id="UP000036356">
    <property type="component" value="Unassembled WGS sequence"/>
</dbReference>
<dbReference type="RefSeq" id="WP_047809614.1">
    <property type="nucleotide sequence ID" value="NZ_LDZY01000005.1"/>
</dbReference>
<organism evidence="2 3">
    <name type="scientific">Desulfosporosinus acididurans</name>
    <dbReference type="NCBI Taxonomy" id="476652"/>
    <lineage>
        <taxon>Bacteria</taxon>
        <taxon>Bacillati</taxon>
        <taxon>Bacillota</taxon>
        <taxon>Clostridia</taxon>
        <taxon>Eubacteriales</taxon>
        <taxon>Desulfitobacteriaceae</taxon>
        <taxon>Desulfosporosinus</taxon>
    </lineage>
</organism>
<dbReference type="PATRIC" id="fig|476652.3.peg.1799"/>
<dbReference type="EMBL" id="LDZY01000005">
    <property type="protein sequence ID" value="KLU66343.1"/>
    <property type="molecule type" value="Genomic_DNA"/>
</dbReference>
<comment type="caution">
    <text evidence="2">The sequence shown here is derived from an EMBL/GenBank/DDBJ whole genome shotgun (WGS) entry which is preliminary data.</text>
</comment>
<dbReference type="STRING" id="476652.DEAC_c17420"/>
<reference evidence="2 3" key="1">
    <citation type="submission" date="2015-06" db="EMBL/GenBank/DDBJ databases">
        <title>Draft genome of the moderately acidophilic sulfate reducer Candidatus Desulfosporosinus acididurans strain M1.</title>
        <authorList>
            <person name="Poehlein A."/>
            <person name="Petzsch P."/>
            <person name="Johnson B.D."/>
            <person name="Schloemann M."/>
            <person name="Daniel R."/>
            <person name="Muehling M."/>
        </authorList>
    </citation>
    <scope>NUCLEOTIDE SEQUENCE [LARGE SCALE GENOMIC DNA]</scope>
    <source>
        <strain evidence="2 3">M1</strain>
    </source>
</reference>
<accession>A0A0J1FTM4</accession>
<sequence length="261" mass="30006">MSDLIPVEYQGQRILLTSQLAESYGTETRRISENFNANKERYIEGKHYFLLQGEELKAFGNQYGNSVSVERVSKLYLWTEKGAWLHAKSLNTDKAWEAYEMLVDEYYRIKKNQVNTSIQNLSPQLQLLINMELKQKELEKAITSTKEEIQGIRDVVALSPNSWREDSKNLIVKIAQKLGGNEYIKDIRSESYELLNTRMGVSVEARLTNKRRRMADEGICKSKRDKLNALDVIADDKKLIEGYIAIVKELAIKHGITLQSA</sequence>
<dbReference type="AlphaFoldDB" id="A0A0J1FTM4"/>
<name>A0A0J1FTM4_9FIRM</name>
<gene>
    <name evidence="2" type="ORF">DEAC_c17420</name>
</gene>
<protein>
    <submittedName>
        <fullName evidence="2">ORF6N domain protein</fullName>
    </submittedName>
</protein>
<keyword evidence="3" id="KW-1185">Reference proteome</keyword>
<evidence type="ECO:0000313" key="2">
    <source>
        <dbReference type="EMBL" id="KLU66343.1"/>
    </source>
</evidence>
<dbReference type="Pfam" id="PF10543">
    <property type="entry name" value="ORF6N"/>
    <property type="match status" value="1"/>
</dbReference>